<proteinExistence type="inferred from homology"/>
<reference evidence="2 3" key="1">
    <citation type="submission" date="2016-03" db="EMBL/GenBank/DDBJ databases">
        <title>EvidentialGene: Evidence-directed Construction of Genes on Genomes.</title>
        <authorList>
            <person name="Gilbert D.G."/>
            <person name="Choi J.-H."/>
            <person name="Mockaitis K."/>
            <person name="Colbourne J."/>
            <person name="Pfrender M."/>
        </authorList>
    </citation>
    <scope>NUCLEOTIDE SEQUENCE [LARGE SCALE GENOMIC DNA]</scope>
    <source>
        <strain evidence="2 3">Xinb3</strain>
        <tissue evidence="2">Complete organism</tissue>
    </source>
</reference>
<dbReference type="PROSITE" id="PS50164">
    <property type="entry name" value="GIY_YIG"/>
    <property type="match status" value="1"/>
</dbReference>
<evidence type="ECO:0000256" key="1">
    <source>
        <dbReference type="HAMAP-Rule" id="MF_03100"/>
    </source>
</evidence>
<comment type="subunit">
    <text evidence="1">Forms a heterodimer with a member of the SLX4 family.</text>
</comment>
<comment type="caution">
    <text evidence="1">Lacks conserved residue(s) required for the propagation of feature annotation.</text>
</comment>
<dbReference type="STRING" id="35525.A0A164N9Z9"/>
<keyword evidence="1" id="KW-0540">Nuclease</keyword>
<dbReference type="Gene3D" id="3.30.40.10">
    <property type="entry name" value="Zinc/RING finger domain, C3HC4 (zinc finger)"/>
    <property type="match status" value="1"/>
</dbReference>
<protein>
    <recommendedName>
        <fullName evidence="1">Structure-specific endonuclease subunit SLX1 homolog</fullName>
        <ecNumber evidence="1">3.1.-.-</ecNumber>
    </recommendedName>
</protein>
<dbReference type="Proteomes" id="UP000076858">
    <property type="component" value="Unassembled WGS sequence"/>
</dbReference>
<accession>A0A164N9Z9</accession>
<dbReference type="Pfam" id="PF01541">
    <property type="entry name" value="GIY-YIG"/>
    <property type="match status" value="1"/>
</dbReference>
<keyword evidence="1" id="KW-0233">DNA recombination</keyword>
<keyword evidence="1" id="KW-0227">DNA damage</keyword>
<dbReference type="InterPro" id="IPR050381">
    <property type="entry name" value="SLX1_endonuclease"/>
</dbReference>
<dbReference type="InterPro" id="IPR048749">
    <property type="entry name" value="SLX1_C"/>
</dbReference>
<dbReference type="PANTHER" id="PTHR20208:SF10">
    <property type="entry name" value="STRUCTURE-SPECIFIC ENDONUCLEASE SUBUNIT SLX1"/>
    <property type="match status" value="1"/>
</dbReference>
<keyword evidence="1" id="KW-0539">Nucleus</keyword>
<dbReference type="OrthoDB" id="24645at2759"/>
<dbReference type="Pfam" id="PF21202">
    <property type="entry name" value="SLX1_C"/>
    <property type="match status" value="1"/>
</dbReference>
<dbReference type="InterPro" id="IPR013083">
    <property type="entry name" value="Znf_RING/FYVE/PHD"/>
</dbReference>
<keyword evidence="1" id="KW-0378">Hydrolase</keyword>
<dbReference type="HAMAP" id="MF_03100">
    <property type="entry name" value="Endonuc_su_Slx1"/>
    <property type="match status" value="1"/>
</dbReference>
<evidence type="ECO:0000313" key="2">
    <source>
        <dbReference type="EMBL" id="KZS05770.1"/>
    </source>
</evidence>
<dbReference type="EC" id="3.1.-.-" evidence="1"/>
<name>A0A164N9Z9_9CRUS</name>
<gene>
    <name evidence="2" type="ORF">APZ42_031022</name>
</gene>
<comment type="function">
    <text evidence="1">Catalytic subunit of a heterodimeric structure-specific endonuclease that resolves DNA secondary structures generated during DNA repair and recombination. Has endonuclease activity towards branched DNA substrates, introducing single-strand cuts in duplex DNA close to junctions with ss-DNA.</text>
</comment>
<dbReference type="Gene3D" id="3.40.1440.10">
    <property type="entry name" value="GIY-YIG endonuclease"/>
    <property type="match status" value="1"/>
</dbReference>
<keyword evidence="3" id="KW-1185">Reference proteome</keyword>
<comment type="subcellular location">
    <subcellularLocation>
        <location evidence="1">Nucleus</location>
    </subcellularLocation>
</comment>
<keyword evidence="1" id="KW-0234">DNA repair</keyword>
<sequence length="261" mass="29950">MGSGTVIENFYGVYLLYCENPKYVGRTYIGYTVNPNRRIQQHNKGVSSGGAYKTSNKGPWEMCLIIHGFPNDISGLRFEWAWQHPEKSRRLRKLVERKKSKESGFQFKMRVLSHMLRVGPWNRLALTIQWLVPKYRVEFEVSLQPPPHMPIEEGRVISKKVSSPLKEQNLLCSSTCIPRCDLCHQTIENGEVLNCLNTDCTLKAHILCLSSRFLITEPDHILPLEGSCPNCLSELLWADLIRKLKGCYQNENLSLDNTILT</sequence>
<dbReference type="PANTHER" id="PTHR20208">
    <property type="entry name" value="STRUCTURE-SPECIFIC ENDONUCLEASE SUBUNIT SLX1"/>
    <property type="match status" value="1"/>
</dbReference>
<dbReference type="CDD" id="cd10455">
    <property type="entry name" value="GIY-YIG_SLX1"/>
    <property type="match status" value="1"/>
</dbReference>
<dbReference type="GO" id="GO:0033557">
    <property type="term" value="C:Slx1-Slx4 complex"/>
    <property type="evidence" value="ECO:0007669"/>
    <property type="project" value="UniProtKB-UniRule"/>
</dbReference>
<organism evidence="2 3">
    <name type="scientific">Daphnia magna</name>
    <dbReference type="NCBI Taxonomy" id="35525"/>
    <lineage>
        <taxon>Eukaryota</taxon>
        <taxon>Metazoa</taxon>
        <taxon>Ecdysozoa</taxon>
        <taxon>Arthropoda</taxon>
        <taxon>Crustacea</taxon>
        <taxon>Branchiopoda</taxon>
        <taxon>Diplostraca</taxon>
        <taxon>Cladocera</taxon>
        <taxon>Anomopoda</taxon>
        <taxon>Daphniidae</taxon>
        <taxon>Daphnia</taxon>
    </lineage>
</organism>
<dbReference type="InterPro" id="IPR035901">
    <property type="entry name" value="GIY-YIG_endonuc_sf"/>
</dbReference>
<dbReference type="InterPro" id="IPR000305">
    <property type="entry name" value="GIY-YIG_endonuc"/>
</dbReference>
<dbReference type="GO" id="GO:0008270">
    <property type="term" value="F:zinc ion binding"/>
    <property type="evidence" value="ECO:0007669"/>
    <property type="project" value="UniProtKB-KW"/>
</dbReference>
<dbReference type="GO" id="GO:0008821">
    <property type="term" value="F:crossover junction DNA endonuclease activity"/>
    <property type="evidence" value="ECO:0007669"/>
    <property type="project" value="TreeGrafter"/>
</dbReference>
<comment type="cofactor">
    <cofactor evidence="1">
        <name>a divalent metal cation</name>
        <dbReference type="ChEBI" id="CHEBI:60240"/>
    </cofactor>
</comment>
<dbReference type="InterPro" id="IPR027520">
    <property type="entry name" value="Slx1"/>
</dbReference>
<dbReference type="GO" id="GO:0000724">
    <property type="term" value="P:double-strand break repair via homologous recombination"/>
    <property type="evidence" value="ECO:0007669"/>
    <property type="project" value="TreeGrafter"/>
</dbReference>
<evidence type="ECO:0000313" key="3">
    <source>
        <dbReference type="Proteomes" id="UP000076858"/>
    </source>
</evidence>
<dbReference type="EMBL" id="LRGB01002864">
    <property type="protein sequence ID" value="KZS05770.1"/>
    <property type="molecule type" value="Genomic_DNA"/>
</dbReference>
<dbReference type="FunFam" id="3.40.1440.10:FF:000008">
    <property type="entry name" value="Structure-specific endonuclease subunit SLX1 homolog"/>
    <property type="match status" value="1"/>
</dbReference>
<keyword evidence="1 2" id="KW-0255">Endonuclease</keyword>
<dbReference type="GO" id="GO:0017108">
    <property type="term" value="F:5'-flap endonuclease activity"/>
    <property type="evidence" value="ECO:0007669"/>
    <property type="project" value="InterPro"/>
</dbReference>
<comment type="similarity">
    <text evidence="1">Belongs to the SLX1 family.</text>
</comment>
<comment type="caution">
    <text evidence="2">The sequence shown here is derived from an EMBL/GenBank/DDBJ whole genome shotgun (WGS) entry which is preliminary data.</text>
</comment>
<dbReference type="AlphaFoldDB" id="A0A164N9Z9"/>